<dbReference type="GO" id="GO:0006139">
    <property type="term" value="P:nucleobase-containing compound metabolic process"/>
    <property type="evidence" value="ECO:0007669"/>
    <property type="project" value="InterPro"/>
</dbReference>
<dbReference type="OrthoDB" id="18193at2759"/>
<evidence type="ECO:0000259" key="1">
    <source>
        <dbReference type="Pfam" id="PF01612"/>
    </source>
</evidence>
<dbReference type="EMBL" id="CAJNOC010000124">
    <property type="protein sequence ID" value="CAF0717201.1"/>
    <property type="molecule type" value="Genomic_DNA"/>
</dbReference>
<dbReference type="InterPro" id="IPR012337">
    <property type="entry name" value="RNaseH-like_sf"/>
</dbReference>
<dbReference type="Pfam" id="PF01612">
    <property type="entry name" value="DNA_pol_A_exo1"/>
    <property type="match status" value="1"/>
</dbReference>
<protein>
    <recommendedName>
        <fullName evidence="1">3'-5' exonuclease domain-containing protein</fullName>
    </recommendedName>
</protein>
<organism evidence="2 3">
    <name type="scientific">Brachionus calyciflorus</name>
    <dbReference type="NCBI Taxonomy" id="104777"/>
    <lineage>
        <taxon>Eukaryota</taxon>
        <taxon>Metazoa</taxon>
        <taxon>Spiralia</taxon>
        <taxon>Gnathifera</taxon>
        <taxon>Rotifera</taxon>
        <taxon>Eurotatoria</taxon>
        <taxon>Monogononta</taxon>
        <taxon>Pseudotrocha</taxon>
        <taxon>Ploima</taxon>
        <taxon>Brachionidae</taxon>
        <taxon>Brachionus</taxon>
    </lineage>
</organism>
<sequence>MNSLRLTRLITGIPKVYLNLIKTRSTMILINSKYSTQIINKNTHKEEKRKNLFLKRVKKFENLGSMQPIIEKFGILWLNSFEKRLENNQKFTIITNKIRISEDNAAEIEEYLWEEFMNSKVNIYHMHISLIEYFSSNATINQDACLIFLNRTFEAWWKQQLNRIKRNVSKYSCHLMRNCTDNSCLCFIDPLLVEKAFNLALAKMFLLISLNKIYKFEDHFSNLRPHIETYLDGATHYNRIKLVNELKLNDMYRIDYENALIPLMIEDKYNLVEEMIVSNEKTLYAFVDVCNRLCSGNTNFKKIADHYNMKKTQNFSGNKVAKYAINWLRKLKKAHLAHTMYPGIIFQLKLNQLRFLTNARYTQSELTSFNGWTELIIDLIGDNKDLIHQLFMEIINYHKDVLVGMFFAEKYGYEYIHKLPSSAKELFLSNMELIRPQYEIKITQLRESDKYKFYWPVELKNESLEFIDSIDQFKNMLDYFEKNQPEVIGLDCEWKPAFGTEDLIDDEELKIKIQRPDTLQIATRGKVFVVDSRFLVDQLEEVDIDRFGNLVLFSEKIIKLGYDFDQDSKKLFHSFPKFKHVFSEFSDHVINVNQVISDFEKKYPLFTGMDQSKPVKTKGLSKLTECVFGKPLDKSECMSNWQNRPLRNDQIRYASLDAYVLIEIHDFLQKRIKELNIEYDYVSRSSYL</sequence>
<proteinExistence type="predicted"/>
<name>A0A813M426_9BILA</name>
<dbReference type="InterPro" id="IPR002562">
    <property type="entry name" value="3'-5'_exonuclease_dom"/>
</dbReference>
<evidence type="ECO:0000313" key="3">
    <source>
        <dbReference type="Proteomes" id="UP000663879"/>
    </source>
</evidence>
<dbReference type="GO" id="GO:0008408">
    <property type="term" value="F:3'-5' exonuclease activity"/>
    <property type="evidence" value="ECO:0007669"/>
    <property type="project" value="InterPro"/>
</dbReference>
<dbReference type="PANTHER" id="PTHR47765:SF2">
    <property type="entry name" value="EXONUCLEASE MUT-7 HOMOLOG"/>
    <property type="match status" value="1"/>
</dbReference>
<gene>
    <name evidence="2" type="ORF">OXX778_LOCUS1791</name>
</gene>
<dbReference type="InterPro" id="IPR052408">
    <property type="entry name" value="Exonuclease_MUT-7-like"/>
</dbReference>
<dbReference type="InterPro" id="IPR036397">
    <property type="entry name" value="RNaseH_sf"/>
</dbReference>
<reference evidence="2" key="1">
    <citation type="submission" date="2021-02" db="EMBL/GenBank/DDBJ databases">
        <authorList>
            <person name="Nowell W R."/>
        </authorList>
    </citation>
    <scope>NUCLEOTIDE SEQUENCE</scope>
    <source>
        <strain evidence="2">Ploen Becks lab</strain>
    </source>
</reference>
<keyword evidence="3" id="KW-1185">Reference proteome</keyword>
<accession>A0A813M426</accession>
<dbReference type="Gene3D" id="3.30.420.10">
    <property type="entry name" value="Ribonuclease H-like superfamily/Ribonuclease H"/>
    <property type="match status" value="1"/>
</dbReference>
<evidence type="ECO:0000313" key="2">
    <source>
        <dbReference type="EMBL" id="CAF0717201.1"/>
    </source>
</evidence>
<dbReference type="Proteomes" id="UP000663879">
    <property type="component" value="Unassembled WGS sequence"/>
</dbReference>
<dbReference type="PANTHER" id="PTHR47765">
    <property type="entry name" value="3'-5' EXONUCLEASE DOMAIN-CONTAINING PROTEIN"/>
    <property type="match status" value="1"/>
</dbReference>
<comment type="caution">
    <text evidence="2">The sequence shown here is derived from an EMBL/GenBank/DDBJ whole genome shotgun (WGS) entry which is preliminary data.</text>
</comment>
<dbReference type="GO" id="GO:0003676">
    <property type="term" value="F:nucleic acid binding"/>
    <property type="evidence" value="ECO:0007669"/>
    <property type="project" value="InterPro"/>
</dbReference>
<dbReference type="AlphaFoldDB" id="A0A813M426"/>
<dbReference type="SUPFAM" id="SSF53098">
    <property type="entry name" value="Ribonuclease H-like"/>
    <property type="match status" value="1"/>
</dbReference>
<feature type="domain" description="3'-5' exonuclease" evidence="1">
    <location>
        <begin position="466"/>
        <end position="672"/>
    </location>
</feature>